<gene>
    <name evidence="5" type="ORF">MNBD_GAMMA05-2489</name>
</gene>
<evidence type="ECO:0000259" key="4">
    <source>
        <dbReference type="PROSITE" id="PS50887"/>
    </source>
</evidence>
<dbReference type="Pfam" id="PF00990">
    <property type="entry name" value="GGDEF"/>
    <property type="match status" value="1"/>
</dbReference>
<reference evidence="5" key="1">
    <citation type="submission" date="2018-06" db="EMBL/GenBank/DDBJ databases">
        <authorList>
            <person name="Zhirakovskaya E."/>
        </authorList>
    </citation>
    <scope>NUCLEOTIDE SEQUENCE</scope>
</reference>
<dbReference type="InterPro" id="IPR052155">
    <property type="entry name" value="Biofilm_reg_signaling"/>
</dbReference>
<dbReference type="SUPFAM" id="SSF141868">
    <property type="entry name" value="EAL domain-like"/>
    <property type="match status" value="1"/>
</dbReference>
<feature type="domain" description="PAS" evidence="1">
    <location>
        <begin position="68"/>
        <end position="138"/>
    </location>
</feature>
<dbReference type="Pfam" id="PF08448">
    <property type="entry name" value="PAS_4"/>
    <property type="match status" value="1"/>
</dbReference>
<dbReference type="NCBIfam" id="TIGR00229">
    <property type="entry name" value="sensory_box"/>
    <property type="match status" value="2"/>
</dbReference>
<dbReference type="EMBL" id="UOFE01000048">
    <property type="protein sequence ID" value="VAW55461.1"/>
    <property type="molecule type" value="Genomic_DNA"/>
</dbReference>
<dbReference type="NCBIfam" id="TIGR00254">
    <property type="entry name" value="GGDEF"/>
    <property type="match status" value="1"/>
</dbReference>
<dbReference type="InterPro" id="IPR001633">
    <property type="entry name" value="EAL_dom"/>
</dbReference>
<dbReference type="CDD" id="cd00130">
    <property type="entry name" value="PAS"/>
    <property type="match status" value="1"/>
</dbReference>
<dbReference type="CDD" id="cd01948">
    <property type="entry name" value="EAL"/>
    <property type="match status" value="1"/>
</dbReference>
<dbReference type="SUPFAM" id="SSF55073">
    <property type="entry name" value="Nucleotide cyclase"/>
    <property type="match status" value="1"/>
</dbReference>
<dbReference type="SMART" id="SM00091">
    <property type="entry name" value="PAS"/>
    <property type="match status" value="2"/>
</dbReference>
<dbReference type="Gene3D" id="3.30.450.20">
    <property type="entry name" value="PAS domain"/>
    <property type="match status" value="2"/>
</dbReference>
<dbReference type="InterPro" id="IPR013656">
    <property type="entry name" value="PAS_4"/>
</dbReference>
<dbReference type="InterPro" id="IPR000160">
    <property type="entry name" value="GGDEF_dom"/>
</dbReference>
<feature type="domain" description="PAC" evidence="2">
    <location>
        <begin position="261"/>
        <end position="313"/>
    </location>
</feature>
<dbReference type="InterPro" id="IPR000014">
    <property type="entry name" value="PAS"/>
</dbReference>
<evidence type="ECO:0000313" key="5">
    <source>
        <dbReference type="EMBL" id="VAW55461.1"/>
    </source>
</evidence>
<dbReference type="InterPro" id="IPR035919">
    <property type="entry name" value="EAL_sf"/>
</dbReference>
<dbReference type="InterPro" id="IPR043128">
    <property type="entry name" value="Rev_trsase/Diguanyl_cyclase"/>
</dbReference>
<feature type="domain" description="GGDEF" evidence="4">
    <location>
        <begin position="345"/>
        <end position="478"/>
    </location>
</feature>
<dbReference type="InterPro" id="IPR035965">
    <property type="entry name" value="PAS-like_dom_sf"/>
</dbReference>
<dbReference type="PANTHER" id="PTHR44757">
    <property type="entry name" value="DIGUANYLATE CYCLASE DGCP"/>
    <property type="match status" value="1"/>
</dbReference>
<accession>A0A3B0WJF3</accession>
<organism evidence="5">
    <name type="scientific">hydrothermal vent metagenome</name>
    <dbReference type="NCBI Taxonomy" id="652676"/>
    <lineage>
        <taxon>unclassified sequences</taxon>
        <taxon>metagenomes</taxon>
        <taxon>ecological metagenomes</taxon>
    </lineage>
</organism>
<dbReference type="SMART" id="SM00052">
    <property type="entry name" value="EAL"/>
    <property type="match status" value="1"/>
</dbReference>
<dbReference type="InterPro" id="IPR000700">
    <property type="entry name" value="PAS-assoc_C"/>
</dbReference>
<dbReference type="PROSITE" id="PS50887">
    <property type="entry name" value="GGDEF"/>
    <property type="match status" value="1"/>
</dbReference>
<dbReference type="PROSITE" id="PS50112">
    <property type="entry name" value="PAS"/>
    <property type="match status" value="1"/>
</dbReference>
<evidence type="ECO:0000259" key="1">
    <source>
        <dbReference type="PROSITE" id="PS50112"/>
    </source>
</evidence>
<name>A0A3B0WJF3_9ZZZZ</name>
<dbReference type="Pfam" id="PF13426">
    <property type="entry name" value="PAS_9"/>
    <property type="match status" value="1"/>
</dbReference>
<protein>
    <submittedName>
        <fullName evidence="5">Sensory box/GGDEF family protein</fullName>
    </submittedName>
</protein>
<feature type="domain" description="EAL" evidence="3">
    <location>
        <begin position="487"/>
        <end position="737"/>
    </location>
</feature>
<dbReference type="Pfam" id="PF00563">
    <property type="entry name" value="EAL"/>
    <property type="match status" value="1"/>
</dbReference>
<dbReference type="InterPro" id="IPR001610">
    <property type="entry name" value="PAC"/>
</dbReference>
<dbReference type="Gene3D" id="3.30.70.270">
    <property type="match status" value="1"/>
</dbReference>
<evidence type="ECO:0000259" key="3">
    <source>
        <dbReference type="PROSITE" id="PS50883"/>
    </source>
</evidence>
<dbReference type="PROSITE" id="PS50113">
    <property type="entry name" value="PAC"/>
    <property type="match status" value="1"/>
</dbReference>
<evidence type="ECO:0000259" key="2">
    <source>
        <dbReference type="PROSITE" id="PS50113"/>
    </source>
</evidence>
<dbReference type="Gene3D" id="3.20.20.450">
    <property type="entry name" value="EAL domain"/>
    <property type="match status" value="1"/>
</dbReference>
<dbReference type="InterPro" id="IPR029787">
    <property type="entry name" value="Nucleotide_cyclase"/>
</dbReference>
<dbReference type="CDD" id="cd01949">
    <property type="entry name" value="GGDEF"/>
    <property type="match status" value="1"/>
</dbReference>
<dbReference type="PANTHER" id="PTHR44757:SF2">
    <property type="entry name" value="BIOFILM ARCHITECTURE MAINTENANCE PROTEIN MBAA"/>
    <property type="match status" value="1"/>
</dbReference>
<dbReference type="SUPFAM" id="SSF55785">
    <property type="entry name" value="PYP-like sensor domain (PAS domain)"/>
    <property type="match status" value="2"/>
</dbReference>
<dbReference type="AlphaFoldDB" id="A0A3B0WJF3"/>
<dbReference type="SMART" id="SM00267">
    <property type="entry name" value="GGDEF"/>
    <property type="match status" value="1"/>
</dbReference>
<dbReference type="SMART" id="SM00086">
    <property type="entry name" value="PAC"/>
    <property type="match status" value="1"/>
</dbReference>
<sequence length="737" mass="83696">MNRLLQRQLKRIQLLENEQPSYNQWRSFIQLIEVAYDEADQHRYTLERSLNLSSEEMMDLNEKLKTSYEARLSSILNAIPDIIFLFDEDGRFIEIMSGRNEGMFSDKNEIIGKEVHDVFSTDLAENFLLAIQNSIKTNKLAVINYDQDVNGKKCYYQGRALPTELNINGKSTVVFVAVDITEIHQAQIQQRLISTMFDSGQEGMLILDERLKIVSANKAYGMFMRQDIESIIGESPLFISNKSMHSSGTSILDELQHDHHWVGEISGRDKSGRIYPIWLTINKVEDDEGDISHFVAILTDVSEIKKSQQELEHVATHDFLTDLPNRVLFQDRLEQAVARTLRTNQLGALFFLDLNRFKLVNDNLGHHIGDELLREVAARLKKMSRDTDTLSRLGGDEFTLIVEGLVDISEAAVVAEKIIQVFKKTFSLDEYELEVNASIGISVFPGDSKNVLDLIKFADTAMYSAKAEGSSGYRFYTQELSNTAFEFFSMEMSLKKALVEKQFFVLYQPQYEIETGKLIGVEALVRWQHPDLGVVSPSKFVHIAETTNLIGEISDFVLETCCLQQDEWHSQGHEKIVIAINISRKQLVDPDFSSHVADFLKKQKNAHLEFEITESAILDKEFVAIENLNKLHAMGILLAIDDFGTGYSSLENLKHFPLTRLKIDRNFVRDVSRDKDDEAIIRATIALAKSFGLKVIAEGVENAEQLAFLKAEGCDEVQGYYFGKPVPANEIKFGVKV</sequence>
<proteinExistence type="predicted"/>
<dbReference type="PROSITE" id="PS50883">
    <property type="entry name" value="EAL"/>
    <property type="match status" value="1"/>
</dbReference>